<dbReference type="OrthoDB" id="6415790at2759"/>
<evidence type="ECO:0000313" key="2">
    <source>
        <dbReference type="EMBL" id="CAI2173675.1"/>
    </source>
</evidence>
<dbReference type="EMBL" id="CAMKVN010001099">
    <property type="protein sequence ID" value="CAI2173675.1"/>
    <property type="molecule type" value="Genomic_DNA"/>
</dbReference>
<organism evidence="2 3">
    <name type="scientific">Funneliformis geosporum</name>
    <dbReference type="NCBI Taxonomy" id="1117311"/>
    <lineage>
        <taxon>Eukaryota</taxon>
        <taxon>Fungi</taxon>
        <taxon>Fungi incertae sedis</taxon>
        <taxon>Mucoromycota</taxon>
        <taxon>Glomeromycotina</taxon>
        <taxon>Glomeromycetes</taxon>
        <taxon>Glomerales</taxon>
        <taxon>Glomeraceae</taxon>
        <taxon>Funneliformis</taxon>
    </lineage>
</organism>
<comment type="caution">
    <text evidence="2">The sequence shown here is derived from an EMBL/GenBank/DDBJ whole genome shotgun (WGS) entry which is preliminary data.</text>
</comment>
<evidence type="ECO:0000256" key="1">
    <source>
        <dbReference type="SAM" id="MobiDB-lite"/>
    </source>
</evidence>
<name>A0A9W4SKV2_9GLOM</name>
<feature type="region of interest" description="Disordered" evidence="1">
    <location>
        <begin position="61"/>
        <end position="80"/>
    </location>
</feature>
<gene>
    <name evidence="2" type="ORF">FWILDA_LOCUS6205</name>
</gene>
<dbReference type="Proteomes" id="UP001153678">
    <property type="component" value="Unassembled WGS sequence"/>
</dbReference>
<keyword evidence="3" id="KW-1185">Reference proteome</keyword>
<feature type="compositionally biased region" description="Basic residues" evidence="1">
    <location>
        <begin position="63"/>
        <end position="73"/>
    </location>
</feature>
<evidence type="ECO:0000313" key="3">
    <source>
        <dbReference type="Proteomes" id="UP001153678"/>
    </source>
</evidence>
<proteinExistence type="predicted"/>
<sequence>MSAEQLTPLSLGIPSIGSTTSRFPQSDEIRYFSMRKESNIGLQQSSYMIRFLKEESYHLKPHNERKKSKKTKKLVSITQQTSNQTIVKTPQPKNNGLSLGNNKMEARKTAERKLLRNSEEEEEEAIKRPTLAISKNTAWTTVVSKSSNSAITAGSHQPNNAIINFDIRACRKDSIVAWNKDSYKGINDLSPDALAWTKSRNWIVENYQFDADPATHGSYGIDINGSDNVLDSVWYCAAINAVIIGLDSIGISSFLQDKVFELRMMLNTNVTVTVSTSCIQYQNYGITDTERCFLLCFFITSALLPCYSY</sequence>
<reference evidence="2" key="1">
    <citation type="submission" date="2022-08" db="EMBL/GenBank/DDBJ databases">
        <authorList>
            <person name="Kallberg Y."/>
            <person name="Tangrot J."/>
            <person name="Rosling A."/>
        </authorList>
    </citation>
    <scope>NUCLEOTIDE SEQUENCE</scope>
    <source>
        <strain evidence="2">Wild A</strain>
    </source>
</reference>
<dbReference type="AlphaFoldDB" id="A0A9W4SKV2"/>
<accession>A0A9W4SKV2</accession>
<protein>
    <submittedName>
        <fullName evidence="2">11606_t:CDS:1</fullName>
    </submittedName>
</protein>